<dbReference type="InterPro" id="IPR025949">
    <property type="entry name" value="PapC-like_C"/>
</dbReference>
<dbReference type="GO" id="GO:0009297">
    <property type="term" value="P:pilus assembly"/>
    <property type="evidence" value="ECO:0007669"/>
    <property type="project" value="InterPro"/>
</dbReference>
<dbReference type="GO" id="GO:0009279">
    <property type="term" value="C:cell outer membrane"/>
    <property type="evidence" value="ECO:0007669"/>
    <property type="project" value="TreeGrafter"/>
</dbReference>
<dbReference type="Proteomes" id="UP000673434">
    <property type="component" value="Unassembled WGS sequence"/>
</dbReference>
<dbReference type="InterPro" id="IPR043142">
    <property type="entry name" value="PapC-like_C_sf"/>
</dbReference>
<dbReference type="InterPro" id="IPR000015">
    <property type="entry name" value="Fimb_usher"/>
</dbReference>
<reference evidence="2 3" key="1">
    <citation type="submission" date="2021-03" db="EMBL/GenBank/DDBJ databases">
        <authorList>
            <person name="Stanton E."/>
        </authorList>
    </citation>
    <scope>NUCLEOTIDE SEQUENCE [LARGE SCALE GENOMIC DNA]</scope>
    <source>
        <strain evidence="2 3">2020EL-00037</strain>
    </source>
</reference>
<feature type="domain" description="PapC-like C-terminal" evidence="1">
    <location>
        <begin position="297"/>
        <end position="363"/>
    </location>
</feature>
<dbReference type="EMBL" id="JAGKON010000054">
    <property type="protein sequence ID" value="MBQ0604185.1"/>
    <property type="molecule type" value="Genomic_DNA"/>
</dbReference>
<keyword evidence="3" id="KW-1185">Reference proteome</keyword>
<evidence type="ECO:0000313" key="3">
    <source>
        <dbReference type="Proteomes" id="UP000673434"/>
    </source>
</evidence>
<comment type="caution">
    <text evidence="2">The sequence shown here is derived from an EMBL/GenBank/DDBJ whole genome shotgun (WGS) entry which is preliminary data.</text>
</comment>
<dbReference type="FunFam" id="2.60.40.2610:FF:000001">
    <property type="entry name" value="Outer membrane fimbrial usher protein"/>
    <property type="match status" value="1"/>
</dbReference>
<protein>
    <submittedName>
        <fullName evidence="2">Fimbrial biogenesis outer membrane usher protein</fullName>
    </submittedName>
</protein>
<dbReference type="PANTHER" id="PTHR30451">
    <property type="entry name" value="OUTER MEMBRANE USHER PROTEIN"/>
    <property type="match status" value="1"/>
</dbReference>
<gene>
    <name evidence="2" type="ORF">J7S78_30815</name>
</gene>
<evidence type="ECO:0000259" key="1">
    <source>
        <dbReference type="Pfam" id="PF13953"/>
    </source>
</evidence>
<dbReference type="Pfam" id="PF13953">
    <property type="entry name" value="PapC_C"/>
    <property type="match status" value="1"/>
</dbReference>
<dbReference type="InterPro" id="IPR042186">
    <property type="entry name" value="FimD_plug_dom"/>
</dbReference>
<dbReference type="Gene3D" id="2.60.40.2610">
    <property type="entry name" value="Outer membrane usher protein FimD, plug domain"/>
    <property type="match status" value="1"/>
</dbReference>
<dbReference type="PANTHER" id="PTHR30451:SF21">
    <property type="entry name" value="FIMBRIAL USHER DOMAIN-CONTAINING PROTEIN YDET-RELATED"/>
    <property type="match status" value="1"/>
</dbReference>
<name>A0AAP2BQS7_KLEOX</name>
<proteinExistence type="predicted"/>
<accession>A0AAP2BQS7</accession>
<dbReference type="AlphaFoldDB" id="A0AAP2BQS7"/>
<dbReference type="Pfam" id="PF00577">
    <property type="entry name" value="Usher"/>
    <property type="match status" value="1"/>
</dbReference>
<evidence type="ECO:0000313" key="2">
    <source>
        <dbReference type="EMBL" id="MBQ0604185.1"/>
    </source>
</evidence>
<dbReference type="GO" id="GO:0015473">
    <property type="term" value="F:fimbrial usher porin activity"/>
    <property type="evidence" value="ECO:0007669"/>
    <property type="project" value="InterPro"/>
</dbReference>
<organism evidence="2 3">
    <name type="scientific">Klebsiella oxytoca</name>
    <dbReference type="NCBI Taxonomy" id="571"/>
    <lineage>
        <taxon>Bacteria</taxon>
        <taxon>Pseudomonadati</taxon>
        <taxon>Pseudomonadota</taxon>
        <taxon>Gammaproteobacteria</taxon>
        <taxon>Enterobacterales</taxon>
        <taxon>Enterobacteriaceae</taxon>
        <taxon>Klebsiella/Raoultella group</taxon>
        <taxon>Klebsiella</taxon>
    </lineage>
</organism>
<sequence>MTEVMDSYSDGFERSWNLEKRKNRGEITINQSLWDSFGNLAINAVREDYWGTNRRIESYGVSYNNSCNGITYGLNYNFNKNTTIDSNAENRSKIYDTDHIFSLSLNVPLSSLFGEHPTYATYMVNTSKNGNTTNQITLSGSALESNNLNWSAMEGYGSQGEGNTAGITADWRTGSGEVNGGYNFDRYGKRINYGVRGGIVAHEEGITFGQSMGETSVIVSAPGAGNVAIQGQSGVTTDFRGYTIVPYASPYRKNNITLDTETFDEGVDIAITTATVVPTRGAIVKASYKTSVGYRVLLSLTRRNGKPVPFGATVSVADAKDTEQSIVGDNGQVYLTGLPEKSKLLVQWSKEASDKCQVNLNIPSDNKGVLVMESLCH</sequence>
<dbReference type="Gene3D" id="2.60.40.2070">
    <property type="match status" value="1"/>
</dbReference>